<name>A0A7K0EV70_9BACT</name>
<dbReference type="InterPro" id="IPR001789">
    <property type="entry name" value="Sig_transdc_resp-reg_receiver"/>
</dbReference>
<evidence type="ECO:0000259" key="2">
    <source>
        <dbReference type="PROSITE" id="PS50110"/>
    </source>
</evidence>
<proteinExistence type="predicted"/>
<reference evidence="3 4" key="1">
    <citation type="journal article" date="2018" name="Antonie Van Leeuwenhoek">
        <title>Larkinella terrae sp. nov., isolated from soil on Jeju Island, South Korea.</title>
        <authorList>
            <person name="Ten L.N."/>
            <person name="Jeon J."/>
            <person name="Park S.J."/>
            <person name="Park S."/>
            <person name="Lee S.Y."/>
            <person name="Kim M.K."/>
            <person name="Jung H.Y."/>
        </authorList>
    </citation>
    <scope>NUCLEOTIDE SEQUENCE [LARGE SCALE GENOMIC DNA]</scope>
    <source>
        <strain evidence="3 4">KCTC 52001</strain>
    </source>
</reference>
<gene>
    <name evidence="3" type="ORF">GJJ30_30790</name>
</gene>
<dbReference type="InterPro" id="IPR011006">
    <property type="entry name" value="CheY-like_superfamily"/>
</dbReference>
<feature type="modified residue" description="4-aspartylphosphate" evidence="1">
    <location>
        <position position="74"/>
    </location>
</feature>
<keyword evidence="4" id="KW-1185">Reference proteome</keyword>
<dbReference type="RefSeq" id="WP_154179089.1">
    <property type="nucleotide sequence ID" value="NZ_WJXZ01000018.1"/>
</dbReference>
<accession>A0A7K0EV70</accession>
<dbReference type="PROSITE" id="PS50110">
    <property type="entry name" value="RESPONSE_REGULATORY"/>
    <property type="match status" value="1"/>
</dbReference>
<dbReference type="Proteomes" id="UP000441754">
    <property type="component" value="Unassembled WGS sequence"/>
</dbReference>
<evidence type="ECO:0000256" key="1">
    <source>
        <dbReference type="PROSITE-ProRule" id="PRU00169"/>
    </source>
</evidence>
<dbReference type="InterPro" id="IPR052893">
    <property type="entry name" value="TCS_response_regulator"/>
</dbReference>
<dbReference type="SMART" id="SM00448">
    <property type="entry name" value="REC"/>
    <property type="match status" value="1"/>
</dbReference>
<protein>
    <submittedName>
        <fullName evidence="3">Response regulator</fullName>
    </submittedName>
</protein>
<dbReference type="Gene3D" id="3.40.50.2300">
    <property type="match status" value="1"/>
</dbReference>
<dbReference type="Pfam" id="PF00072">
    <property type="entry name" value="Response_reg"/>
    <property type="match status" value="1"/>
</dbReference>
<dbReference type="OrthoDB" id="958605at2"/>
<sequence>MSISRLKSNPNQNRNPRILVIEDNLDHQLIIENAIQQSFVGVEAVLVATEPEAIDYLDNTALTGNRLPQLILLDLYLPDREDGWNCLNGIKSRSPEIGQIPVIVFSNSAYSEDITESYNLGVASYVVKPADFTEWVEYFQTLKEYWWETVSLPSHKSMY</sequence>
<dbReference type="GO" id="GO:0000160">
    <property type="term" value="P:phosphorelay signal transduction system"/>
    <property type="evidence" value="ECO:0007669"/>
    <property type="project" value="InterPro"/>
</dbReference>
<comment type="caution">
    <text evidence="3">The sequence shown here is derived from an EMBL/GenBank/DDBJ whole genome shotgun (WGS) entry which is preliminary data.</text>
</comment>
<keyword evidence="1" id="KW-0597">Phosphoprotein</keyword>
<evidence type="ECO:0000313" key="3">
    <source>
        <dbReference type="EMBL" id="MRS65715.1"/>
    </source>
</evidence>
<feature type="domain" description="Response regulatory" evidence="2">
    <location>
        <begin position="17"/>
        <end position="143"/>
    </location>
</feature>
<dbReference type="PANTHER" id="PTHR44520:SF2">
    <property type="entry name" value="RESPONSE REGULATOR RCP1"/>
    <property type="match status" value="1"/>
</dbReference>
<dbReference type="PANTHER" id="PTHR44520">
    <property type="entry name" value="RESPONSE REGULATOR RCP1-RELATED"/>
    <property type="match status" value="1"/>
</dbReference>
<dbReference type="SUPFAM" id="SSF52172">
    <property type="entry name" value="CheY-like"/>
    <property type="match status" value="1"/>
</dbReference>
<dbReference type="AlphaFoldDB" id="A0A7K0EV70"/>
<organism evidence="3 4">
    <name type="scientific">Larkinella terrae</name>
    <dbReference type="NCBI Taxonomy" id="2025311"/>
    <lineage>
        <taxon>Bacteria</taxon>
        <taxon>Pseudomonadati</taxon>
        <taxon>Bacteroidota</taxon>
        <taxon>Cytophagia</taxon>
        <taxon>Cytophagales</taxon>
        <taxon>Spirosomataceae</taxon>
        <taxon>Larkinella</taxon>
    </lineage>
</organism>
<dbReference type="EMBL" id="WJXZ01000018">
    <property type="protein sequence ID" value="MRS65715.1"/>
    <property type="molecule type" value="Genomic_DNA"/>
</dbReference>
<evidence type="ECO:0000313" key="4">
    <source>
        <dbReference type="Proteomes" id="UP000441754"/>
    </source>
</evidence>